<feature type="region of interest" description="Disordered" evidence="7">
    <location>
        <begin position="1210"/>
        <end position="1256"/>
    </location>
</feature>
<dbReference type="STRING" id="1353952.A0A165ISZ9"/>
<dbReference type="GO" id="GO:0034045">
    <property type="term" value="C:phagophore assembly site membrane"/>
    <property type="evidence" value="ECO:0007669"/>
    <property type="project" value="UniProtKB-SubCell"/>
</dbReference>
<dbReference type="InterPro" id="IPR019460">
    <property type="entry name" value="Atg11_C"/>
</dbReference>
<dbReference type="InterPro" id="IPR045326">
    <property type="entry name" value="ATG17-like_dom"/>
</dbReference>
<comment type="subunit">
    <text evidence="6">Homodimer.</text>
</comment>
<feature type="compositionally biased region" description="Polar residues" evidence="7">
    <location>
        <begin position="1072"/>
        <end position="1097"/>
    </location>
</feature>
<dbReference type="GO" id="GO:0019901">
    <property type="term" value="F:protein kinase binding"/>
    <property type="evidence" value="ECO:0007669"/>
    <property type="project" value="TreeGrafter"/>
</dbReference>
<dbReference type="GO" id="GO:1990316">
    <property type="term" value="C:Atg1/ULK1 kinase complex"/>
    <property type="evidence" value="ECO:0007669"/>
    <property type="project" value="TreeGrafter"/>
</dbReference>
<proteinExistence type="inferred from homology"/>
<evidence type="ECO:0000256" key="6">
    <source>
        <dbReference type="RuleBase" id="RU367075"/>
    </source>
</evidence>
<dbReference type="OrthoDB" id="447953at2759"/>
<evidence type="ECO:0000313" key="11">
    <source>
        <dbReference type="Proteomes" id="UP000076842"/>
    </source>
</evidence>
<dbReference type="PANTHER" id="PTHR13222:SF1">
    <property type="entry name" value="RB1-INDUCIBLE COILED-COIL PROTEIN 1"/>
    <property type="match status" value="1"/>
</dbReference>
<comment type="function">
    <text evidence="6">Involved in cytoplasm to vacuole transport (Cvt), pexophagy, mitophagy and nucleophagy. Recruits mitochondria for their selective degradation via autophagy (mitophagy) during starvation. Works as scaffold proteins that recruit ATG proteins to the pre-autophagosome (PAS), the site of vesicle/autophagosome formation. Required for the Cvt vesicles completion.</text>
</comment>
<evidence type="ECO:0000256" key="2">
    <source>
        <dbReference type="ARBA" id="ARBA00022448"/>
    </source>
</evidence>
<feature type="region of interest" description="Disordered" evidence="7">
    <location>
        <begin position="834"/>
        <end position="853"/>
    </location>
</feature>
<accession>A0A165ISZ9</accession>
<dbReference type="GO" id="GO:0000422">
    <property type="term" value="P:autophagy of mitochondrion"/>
    <property type="evidence" value="ECO:0007669"/>
    <property type="project" value="TreeGrafter"/>
</dbReference>
<keyword evidence="11" id="KW-1185">Reference proteome</keyword>
<keyword evidence="4 6" id="KW-0072">Autophagy</keyword>
<keyword evidence="6" id="KW-0926">Vacuole</keyword>
<dbReference type="PANTHER" id="PTHR13222">
    <property type="entry name" value="RB1-INDUCIBLE COILED-COIL"/>
    <property type="match status" value="1"/>
</dbReference>
<comment type="similarity">
    <text evidence="1 6">Belongs to the ATG11 family.</text>
</comment>
<dbReference type="GO" id="GO:0060090">
    <property type="term" value="F:molecular adaptor activity"/>
    <property type="evidence" value="ECO:0007669"/>
    <property type="project" value="TreeGrafter"/>
</dbReference>
<dbReference type="InterPro" id="IPR040040">
    <property type="entry name" value="ATG11"/>
</dbReference>
<evidence type="ECO:0000256" key="7">
    <source>
        <dbReference type="SAM" id="MobiDB-lite"/>
    </source>
</evidence>
<sequence>MIIHRAETGGTYSHPTPLHEAQRAHDLHAFLAQLLGIRQPADVLALLGNGEVLRPREDYSRAGEEAGDGEGEGEGEEVWVYDLGVMRGEGLGALELRTDALEEPAIRETATYTRPSSYLPPAQSHHASLSSLLPSFTIQQRALLLAHSTLQTHLGNLLSALASFSPLAARALHAQQRLLSSHPLSMALNARVPIAQEVRRMAQQRWHKGRDTLADFVNPQRMQVVRAQCESVWAELAGRWAEVRRRERELREGADRARRAAEELVPREAERAYERATAALTRVQQLVEAHSDEEPETELEWEERDAVMRELRDLDESIRAELRLTITLKNASTGTTVQTLRLVSSLQSSISQLPPLLKSLEHSLRLNSLSSSGHGLPTSPGGAGFAHLQRVHRALFAYGATVLEVVRRREFKRFFHARCKAAGELMHKLTAREHRRRQQFRADTAGVLPFELRGLEPPEDAVPSLEITVLGAGEGEWQLSRADVDAVMQLVRELEAVPWPEPVRGVGYAGLLQEDGGEGEGEERVHPATEARLALEKQLARMEGLEEGFDRLAERSLLCSTWGAPGAKARARTGSDVSGYREALDELRELKRAQGEAAAGRDREREALADELAALRAELTLAQAQGDELRARAERAEGELRSARSLAESDRSVRQTLERRHAELRADLAHKSAQLEQALGEGTAQTGEMEALRTELLHAREEFERVRALQEESAAQAGKLLHAQAEMLRELEQARGRGEDLEMRIEEARREGQKASEALTEASMEKERLLKQVASDAERRLRDQRAEADGDRAVLERQYFELTAKVEALEGELKEVRGREEVERADLEEARRRLREQEQERDEAHRASEEWETDKARWQERETILAEVVGVAVAYRDACAKLMTAVQASNVVGRFPNGDLGTTPPSKQPPPTQVQFPPIDASDAASALSALRSFPLAAFSDAVLKTGSTIRRWQKNTREYRDRAKGRISYRNFAKGDLALFLPTRNNVAKPWAAFNVGFPHYFLDQSRGVDRALEGRDWLVARITAIRECVADSQDSASNPYSLVDGLKYHMLEVELVNLTAPDPATRRKTSLSASRSTDSNGGMSTSMLASMSGSTAPRAVADPEPSPPAPVSPIIPQRPSPLSRTFSQPFVPLLAREEPAPSPFSPTLSSDSPATALANSQHHEFPTIPESESEDFAPTPPSGIPFTAPHLAVPASTQHTLITEADMIHPTSPKMPSRSETPARSNRGSFSSNRGRPFLGPSLSSSPSGKAAATTALMQTTTPVEPGTPSPAESFGAAAIESARRLTHASSPSTGQSAFAAIANFGATFGRKRTASTVATSQSQGQGVSTPTERREVSGAADLLKRFSRA</sequence>
<dbReference type="Proteomes" id="UP000076842">
    <property type="component" value="Unassembled WGS sequence"/>
</dbReference>
<keyword evidence="5" id="KW-0175">Coiled coil</keyword>
<dbReference type="Pfam" id="PF10377">
    <property type="entry name" value="ATG11"/>
    <property type="match status" value="1"/>
</dbReference>
<feature type="compositionally biased region" description="Low complexity" evidence="7">
    <location>
        <begin position="1226"/>
        <end position="1256"/>
    </location>
</feature>
<feature type="domain" description="Autophagy protein ATG17-like" evidence="8">
    <location>
        <begin position="122"/>
        <end position="444"/>
    </location>
</feature>
<evidence type="ECO:0000256" key="1">
    <source>
        <dbReference type="ARBA" id="ARBA00009729"/>
    </source>
</evidence>
<gene>
    <name evidence="10" type="ORF">CALCODRAFT_491878</name>
</gene>
<feature type="region of interest" description="Disordered" evidence="7">
    <location>
        <begin position="1066"/>
        <end position="1191"/>
    </location>
</feature>
<dbReference type="GO" id="GO:0061709">
    <property type="term" value="P:reticulophagy"/>
    <property type="evidence" value="ECO:0007669"/>
    <property type="project" value="TreeGrafter"/>
</dbReference>
<protein>
    <recommendedName>
        <fullName evidence="6">Autophagy-related protein 11</fullName>
    </recommendedName>
</protein>
<comment type="subcellular location">
    <subcellularLocation>
        <location evidence="6">Preautophagosomal structure membrane</location>
        <topology evidence="6">Peripheral membrane protein</topology>
    </subcellularLocation>
    <subcellularLocation>
        <location evidence="6">Vacuole membrane</location>
        <topology evidence="6">Peripheral membrane protein</topology>
    </subcellularLocation>
    <text evidence="6">During pexophagy, accumulates in the vacuolar membrane region, where the peroxisomes contact the vacuole.</text>
</comment>
<organism evidence="10 11">
    <name type="scientific">Calocera cornea HHB12733</name>
    <dbReference type="NCBI Taxonomy" id="1353952"/>
    <lineage>
        <taxon>Eukaryota</taxon>
        <taxon>Fungi</taxon>
        <taxon>Dikarya</taxon>
        <taxon>Basidiomycota</taxon>
        <taxon>Agaricomycotina</taxon>
        <taxon>Dacrymycetes</taxon>
        <taxon>Dacrymycetales</taxon>
        <taxon>Dacrymycetaceae</taxon>
        <taxon>Calocera</taxon>
    </lineage>
</organism>
<keyword evidence="6" id="KW-0472">Membrane</keyword>
<feature type="region of interest" description="Disordered" evidence="7">
    <location>
        <begin position="1315"/>
        <end position="1352"/>
    </location>
</feature>
<evidence type="ECO:0000256" key="3">
    <source>
        <dbReference type="ARBA" id="ARBA00022927"/>
    </source>
</evidence>
<evidence type="ECO:0000259" key="8">
    <source>
        <dbReference type="Pfam" id="PF04108"/>
    </source>
</evidence>
<feature type="compositionally biased region" description="Polar residues" evidence="7">
    <location>
        <begin position="1317"/>
        <end position="1333"/>
    </location>
</feature>
<evidence type="ECO:0000313" key="10">
    <source>
        <dbReference type="EMBL" id="KZT60940.1"/>
    </source>
</evidence>
<name>A0A165ISZ9_9BASI</name>
<feature type="compositionally biased region" description="Pro residues" evidence="7">
    <location>
        <begin position="1106"/>
        <end position="1121"/>
    </location>
</feature>
<dbReference type="GO" id="GO:0005774">
    <property type="term" value="C:vacuolar membrane"/>
    <property type="evidence" value="ECO:0007669"/>
    <property type="project" value="UniProtKB-SubCell"/>
</dbReference>
<evidence type="ECO:0000259" key="9">
    <source>
        <dbReference type="Pfam" id="PF10377"/>
    </source>
</evidence>
<evidence type="ECO:0000256" key="4">
    <source>
        <dbReference type="ARBA" id="ARBA00023006"/>
    </source>
</evidence>
<feature type="domain" description="Autophagy-related protein 11 C-terminal" evidence="9">
    <location>
        <begin position="950"/>
        <end position="1056"/>
    </location>
</feature>
<dbReference type="Pfam" id="PF04108">
    <property type="entry name" value="ATG17_like"/>
    <property type="match status" value="1"/>
</dbReference>
<dbReference type="InParanoid" id="A0A165ISZ9"/>
<keyword evidence="3 6" id="KW-0653">Protein transport</keyword>
<dbReference type="GO" id="GO:0015031">
    <property type="term" value="P:protein transport"/>
    <property type="evidence" value="ECO:0007669"/>
    <property type="project" value="UniProtKB-KW"/>
</dbReference>
<dbReference type="EMBL" id="KV423927">
    <property type="protein sequence ID" value="KZT60940.1"/>
    <property type="molecule type" value="Genomic_DNA"/>
</dbReference>
<dbReference type="GO" id="GO:0034517">
    <property type="term" value="P:ribophagy"/>
    <property type="evidence" value="ECO:0007669"/>
    <property type="project" value="TreeGrafter"/>
</dbReference>
<dbReference type="GO" id="GO:0000045">
    <property type="term" value="P:autophagosome assembly"/>
    <property type="evidence" value="ECO:0007669"/>
    <property type="project" value="UniProtKB-UniRule"/>
</dbReference>
<evidence type="ECO:0000256" key="5">
    <source>
        <dbReference type="ARBA" id="ARBA00023054"/>
    </source>
</evidence>
<reference evidence="10 11" key="1">
    <citation type="journal article" date="2016" name="Mol. Biol. Evol.">
        <title>Comparative Genomics of Early-Diverging Mushroom-Forming Fungi Provides Insights into the Origins of Lignocellulose Decay Capabilities.</title>
        <authorList>
            <person name="Nagy L.G."/>
            <person name="Riley R."/>
            <person name="Tritt A."/>
            <person name="Adam C."/>
            <person name="Daum C."/>
            <person name="Floudas D."/>
            <person name="Sun H."/>
            <person name="Yadav J.S."/>
            <person name="Pangilinan J."/>
            <person name="Larsson K.H."/>
            <person name="Matsuura K."/>
            <person name="Barry K."/>
            <person name="Labutti K."/>
            <person name="Kuo R."/>
            <person name="Ohm R.A."/>
            <person name="Bhattacharya S.S."/>
            <person name="Shirouzu T."/>
            <person name="Yoshinaga Y."/>
            <person name="Martin F.M."/>
            <person name="Grigoriev I.V."/>
            <person name="Hibbett D.S."/>
        </authorList>
    </citation>
    <scope>NUCLEOTIDE SEQUENCE [LARGE SCALE GENOMIC DNA]</scope>
    <source>
        <strain evidence="10 11">HHB12733</strain>
    </source>
</reference>
<dbReference type="GO" id="GO:1903599">
    <property type="term" value="P:positive regulation of autophagy of mitochondrion"/>
    <property type="evidence" value="ECO:0007669"/>
    <property type="project" value="UniProtKB-UniRule"/>
</dbReference>
<feature type="compositionally biased region" description="Polar residues" evidence="7">
    <location>
        <begin position="1147"/>
        <end position="1162"/>
    </location>
</feature>
<dbReference type="GO" id="GO:0034727">
    <property type="term" value="P:piecemeal microautophagy of the nucleus"/>
    <property type="evidence" value="ECO:0007669"/>
    <property type="project" value="TreeGrafter"/>
</dbReference>
<keyword evidence="2 6" id="KW-0813">Transport</keyword>